<dbReference type="PANTHER" id="PTHR45996">
    <property type="entry name" value="AGAP001464-PB"/>
    <property type="match status" value="1"/>
</dbReference>
<dbReference type="GO" id="GO:0005634">
    <property type="term" value="C:nucleus"/>
    <property type="evidence" value="ECO:0007669"/>
    <property type="project" value="TreeGrafter"/>
</dbReference>
<keyword evidence="6" id="KW-1185">Reference proteome</keyword>
<feature type="transmembrane region" description="Helical" evidence="5">
    <location>
        <begin position="49"/>
        <end position="70"/>
    </location>
</feature>
<evidence type="ECO:0000256" key="3">
    <source>
        <dbReference type="ARBA" id="ARBA00023163"/>
    </source>
</evidence>
<dbReference type="InterPro" id="IPR051381">
    <property type="entry name" value="CREB_ATF_subfamily"/>
</dbReference>
<sequence length="123" mass="14222">LEERVYEYEYENKRLKYRLECSNNENQKIILQLRKLQSVVNKDSKNNTHLSTCLAVMVLSVCFFVGHCYLSVSENNTNRNNDNLKEIRFTGRALFLGSVLKSNLSSQPSTDADYPVPCKKFCC</sequence>
<dbReference type="PANTHER" id="PTHR45996:SF3">
    <property type="entry name" value="CREB-H TRANSCRIPTION FACTOR HOMOLOG LET-607"/>
    <property type="match status" value="1"/>
</dbReference>
<keyword evidence="1" id="KW-0805">Transcription regulation</keyword>
<reference evidence="7" key="1">
    <citation type="submission" date="2017-02" db="UniProtKB">
        <authorList>
            <consortium name="WormBaseParasite"/>
        </authorList>
    </citation>
    <scope>IDENTIFICATION</scope>
</reference>
<evidence type="ECO:0000256" key="5">
    <source>
        <dbReference type="SAM" id="Phobius"/>
    </source>
</evidence>
<keyword evidence="5" id="KW-0472">Membrane</keyword>
<name>A0A0N5CIM6_STREA</name>
<keyword evidence="5" id="KW-0812">Transmembrane</keyword>
<evidence type="ECO:0000256" key="1">
    <source>
        <dbReference type="ARBA" id="ARBA00023015"/>
    </source>
</evidence>
<dbReference type="WBParaSite" id="SPAL_0001768100.1">
    <property type="protein sequence ID" value="SPAL_0001768100.1"/>
    <property type="gene ID" value="SPAL_0001768100"/>
</dbReference>
<keyword evidence="4" id="KW-0539">Nucleus</keyword>
<organism evidence="6 7">
    <name type="scientific">Strongyloides papillosus</name>
    <name type="common">Intestinal threadworm</name>
    <dbReference type="NCBI Taxonomy" id="174720"/>
    <lineage>
        <taxon>Eukaryota</taxon>
        <taxon>Metazoa</taxon>
        <taxon>Ecdysozoa</taxon>
        <taxon>Nematoda</taxon>
        <taxon>Chromadorea</taxon>
        <taxon>Rhabditida</taxon>
        <taxon>Tylenchina</taxon>
        <taxon>Panagrolaimomorpha</taxon>
        <taxon>Strongyloidoidea</taxon>
        <taxon>Strongyloididae</taxon>
        <taxon>Strongyloides</taxon>
    </lineage>
</organism>
<dbReference type="GO" id="GO:0000978">
    <property type="term" value="F:RNA polymerase II cis-regulatory region sequence-specific DNA binding"/>
    <property type="evidence" value="ECO:0007669"/>
    <property type="project" value="TreeGrafter"/>
</dbReference>
<evidence type="ECO:0000313" key="6">
    <source>
        <dbReference type="Proteomes" id="UP000046392"/>
    </source>
</evidence>
<dbReference type="STRING" id="174720.A0A0N5CIM6"/>
<protein>
    <submittedName>
        <fullName evidence="7">DUF3496 domain-containing protein</fullName>
    </submittedName>
</protein>
<dbReference type="Proteomes" id="UP000046392">
    <property type="component" value="Unplaced"/>
</dbReference>
<evidence type="ECO:0000256" key="4">
    <source>
        <dbReference type="ARBA" id="ARBA00023242"/>
    </source>
</evidence>
<evidence type="ECO:0000313" key="7">
    <source>
        <dbReference type="WBParaSite" id="SPAL_0001768100.1"/>
    </source>
</evidence>
<dbReference type="GO" id="GO:0000981">
    <property type="term" value="F:DNA-binding transcription factor activity, RNA polymerase II-specific"/>
    <property type="evidence" value="ECO:0007669"/>
    <property type="project" value="TreeGrafter"/>
</dbReference>
<accession>A0A0N5CIM6</accession>
<evidence type="ECO:0000256" key="2">
    <source>
        <dbReference type="ARBA" id="ARBA00023125"/>
    </source>
</evidence>
<proteinExistence type="predicted"/>
<keyword evidence="2" id="KW-0238">DNA-binding</keyword>
<keyword evidence="3" id="KW-0804">Transcription</keyword>
<dbReference type="AlphaFoldDB" id="A0A0N5CIM6"/>
<keyword evidence="5" id="KW-1133">Transmembrane helix</keyword>